<dbReference type="Pfam" id="PF01047">
    <property type="entry name" value="MarR"/>
    <property type="match status" value="1"/>
</dbReference>
<evidence type="ECO:0000259" key="5">
    <source>
        <dbReference type="PROSITE" id="PS50995"/>
    </source>
</evidence>
<dbReference type="PANTHER" id="PTHR33164">
    <property type="entry name" value="TRANSCRIPTIONAL REGULATOR, MARR FAMILY"/>
    <property type="match status" value="1"/>
</dbReference>
<dbReference type="PANTHER" id="PTHR33164:SF43">
    <property type="entry name" value="HTH-TYPE TRANSCRIPTIONAL REPRESSOR YETL"/>
    <property type="match status" value="1"/>
</dbReference>
<dbReference type="SUPFAM" id="SSF46785">
    <property type="entry name" value="Winged helix' DNA-binding domain"/>
    <property type="match status" value="1"/>
</dbReference>
<dbReference type="GO" id="GO:0003700">
    <property type="term" value="F:DNA-binding transcription factor activity"/>
    <property type="evidence" value="ECO:0007669"/>
    <property type="project" value="InterPro"/>
</dbReference>
<feature type="domain" description="HTH marR-type" evidence="5">
    <location>
        <begin position="9"/>
        <end position="133"/>
    </location>
</feature>
<gene>
    <name evidence="6" type="ORF">KVA01_19670</name>
</gene>
<sequence length="219" mass="24140">MTYRNQWPTNRLLSTAARLVEHAWNENLATLGITHAGVMALDVLHTEGSMTQAQLARRVRVQAQTMGKTLHRLEVHGHITRSKNEHDRRSHVVSISAAGEQVLAEAARLEHGLLGSDGESDEQFRRRLAEIISALGGARWRKEVEEGLDADARRRDAVDTAPVADSEEQDRARSELGTAWSTSRITAAQERLLPSCPHGGMFLRADMTSGTTKAPTVHS</sequence>
<dbReference type="Proteomes" id="UP000315730">
    <property type="component" value="Unassembled WGS sequence"/>
</dbReference>
<dbReference type="InterPro" id="IPR023187">
    <property type="entry name" value="Tscrpt_reg_MarR-type_CS"/>
</dbReference>
<dbReference type="AlphaFoldDB" id="A0A4Y4D683"/>
<dbReference type="SMART" id="SM00347">
    <property type="entry name" value="HTH_MARR"/>
    <property type="match status" value="1"/>
</dbReference>
<evidence type="ECO:0000313" key="6">
    <source>
        <dbReference type="EMBL" id="GEC99812.1"/>
    </source>
</evidence>
<dbReference type="InterPro" id="IPR036390">
    <property type="entry name" value="WH_DNA-bd_sf"/>
</dbReference>
<comment type="caution">
    <text evidence="6">The sequence shown here is derived from an EMBL/GenBank/DDBJ whole genome shotgun (WGS) entry which is preliminary data.</text>
</comment>
<organism evidence="6 7">
    <name type="scientific">Kocuria varians</name>
    <name type="common">Micrococcus varians</name>
    <dbReference type="NCBI Taxonomy" id="1272"/>
    <lineage>
        <taxon>Bacteria</taxon>
        <taxon>Bacillati</taxon>
        <taxon>Actinomycetota</taxon>
        <taxon>Actinomycetes</taxon>
        <taxon>Micrococcales</taxon>
        <taxon>Micrococcaceae</taxon>
        <taxon>Kocuria</taxon>
    </lineage>
</organism>
<dbReference type="GO" id="GO:0006950">
    <property type="term" value="P:response to stress"/>
    <property type="evidence" value="ECO:0007669"/>
    <property type="project" value="TreeGrafter"/>
</dbReference>
<evidence type="ECO:0000256" key="3">
    <source>
        <dbReference type="ARBA" id="ARBA00023163"/>
    </source>
</evidence>
<accession>A0A4Y4D683</accession>
<dbReference type="InterPro" id="IPR039422">
    <property type="entry name" value="MarR/SlyA-like"/>
</dbReference>
<dbReference type="InterPro" id="IPR036388">
    <property type="entry name" value="WH-like_DNA-bd_sf"/>
</dbReference>
<keyword evidence="3" id="KW-0804">Transcription</keyword>
<dbReference type="OrthoDB" id="69852at2"/>
<keyword evidence="1" id="KW-0805">Transcription regulation</keyword>
<evidence type="ECO:0000256" key="2">
    <source>
        <dbReference type="ARBA" id="ARBA00023125"/>
    </source>
</evidence>
<dbReference type="Gene3D" id="1.10.10.10">
    <property type="entry name" value="Winged helix-like DNA-binding domain superfamily/Winged helix DNA-binding domain"/>
    <property type="match status" value="1"/>
</dbReference>
<keyword evidence="2" id="KW-0238">DNA-binding</keyword>
<dbReference type="GO" id="GO:0003677">
    <property type="term" value="F:DNA binding"/>
    <property type="evidence" value="ECO:0007669"/>
    <property type="project" value="UniProtKB-KW"/>
</dbReference>
<dbReference type="PROSITE" id="PS50995">
    <property type="entry name" value="HTH_MARR_2"/>
    <property type="match status" value="1"/>
</dbReference>
<reference evidence="6 7" key="1">
    <citation type="submission" date="2019-06" db="EMBL/GenBank/DDBJ databases">
        <title>Whole genome shotgun sequence of Kocuria varians NBRC 15358.</title>
        <authorList>
            <person name="Hosoyama A."/>
            <person name="Uohara A."/>
            <person name="Ohji S."/>
            <person name="Ichikawa N."/>
        </authorList>
    </citation>
    <scope>NUCLEOTIDE SEQUENCE [LARGE SCALE GENOMIC DNA]</scope>
    <source>
        <strain evidence="6 7">NBRC 15358</strain>
    </source>
</reference>
<dbReference type="PROSITE" id="PS01117">
    <property type="entry name" value="HTH_MARR_1"/>
    <property type="match status" value="1"/>
</dbReference>
<keyword evidence="7" id="KW-1185">Reference proteome</keyword>
<dbReference type="InterPro" id="IPR000835">
    <property type="entry name" value="HTH_MarR-typ"/>
</dbReference>
<dbReference type="EMBL" id="BJNW01000017">
    <property type="protein sequence ID" value="GEC99812.1"/>
    <property type="molecule type" value="Genomic_DNA"/>
</dbReference>
<feature type="region of interest" description="Disordered" evidence="4">
    <location>
        <begin position="153"/>
        <end position="178"/>
    </location>
</feature>
<evidence type="ECO:0000256" key="4">
    <source>
        <dbReference type="SAM" id="MobiDB-lite"/>
    </source>
</evidence>
<evidence type="ECO:0000256" key="1">
    <source>
        <dbReference type="ARBA" id="ARBA00023015"/>
    </source>
</evidence>
<proteinExistence type="predicted"/>
<protein>
    <recommendedName>
        <fullName evidence="5">HTH marR-type domain-containing protein</fullName>
    </recommendedName>
</protein>
<name>A0A4Y4D683_KOCVA</name>
<evidence type="ECO:0000313" key="7">
    <source>
        <dbReference type="Proteomes" id="UP000315730"/>
    </source>
</evidence>
<dbReference type="STRING" id="1272.GCA_900014985_01600"/>